<feature type="compositionally biased region" description="Basic and acidic residues" evidence="15">
    <location>
        <begin position="436"/>
        <end position="445"/>
    </location>
</feature>
<feature type="region of interest" description="Disordered" evidence="15">
    <location>
        <begin position="1"/>
        <end position="66"/>
    </location>
</feature>
<keyword evidence="7 14" id="KW-0547">Nucleotide-binding</keyword>
<dbReference type="FunFam" id="3.30.200.20:FF:000160">
    <property type="entry name" value="Serine/threonine-protein kinase 32C"/>
    <property type="match status" value="1"/>
</dbReference>
<evidence type="ECO:0000256" key="8">
    <source>
        <dbReference type="ARBA" id="ARBA00022777"/>
    </source>
</evidence>
<evidence type="ECO:0000313" key="17">
    <source>
        <dbReference type="Ensembl" id="ENSDCDP00010018295.1"/>
    </source>
</evidence>
<comment type="catalytic activity">
    <reaction evidence="11">
        <text>L-threonyl-[protein] + ATP = O-phospho-L-threonyl-[protein] + ADP + H(+)</text>
        <dbReference type="Rhea" id="RHEA:46608"/>
        <dbReference type="Rhea" id="RHEA-COMP:11060"/>
        <dbReference type="Rhea" id="RHEA-COMP:11605"/>
        <dbReference type="ChEBI" id="CHEBI:15378"/>
        <dbReference type="ChEBI" id="CHEBI:30013"/>
        <dbReference type="ChEBI" id="CHEBI:30616"/>
        <dbReference type="ChEBI" id="CHEBI:61977"/>
        <dbReference type="ChEBI" id="CHEBI:456216"/>
        <dbReference type="EC" id="2.7.11.1"/>
    </reaction>
</comment>
<keyword evidence="18" id="KW-1185">Reference proteome</keyword>
<dbReference type="PROSITE" id="PS00107">
    <property type="entry name" value="PROTEIN_KINASE_ATP"/>
    <property type="match status" value="1"/>
</dbReference>
<evidence type="ECO:0000256" key="10">
    <source>
        <dbReference type="ARBA" id="ARBA00022842"/>
    </source>
</evidence>
<evidence type="ECO:0000256" key="4">
    <source>
        <dbReference type="ARBA" id="ARBA00022553"/>
    </source>
</evidence>
<dbReference type="InterPro" id="IPR000719">
    <property type="entry name" value="Prot_kinase_dom"/>
</dbReference>
<dbReference type="InterPro" id="IPR017441">
    <property type="entry name" value="Protein_kinase_ATP_BS"/>
</dbReference>
<proteinExistence type="predicted"/>
<keyword evidence="8" id="KW-0418">Kinase</keyword>
<evidence type="ECO:0000256" key="7">
    <source>
        <dbReference type="ARBA" id="ARBA00022741"/>
    </source>
</evidence>
<dbReference type="FunFam" id="1.10.510.10:FF:000169">
    <property type="entry name" value="Serine/threonine-protein kinase 32A"/>
    <property type="match status" value="1"/>
</dbReference>
<keyword evidence="4" id="KW-0597">Phosphoprotein</keyword>
<evidence type="ECO:0000256" key="11">
    <source>
        <dbReference type="ARBA" id="ARBA00047899"/>
    </source>
</evidence>
<dbReference type="Pfam" id="PF00069">
    <property type="entry name" value="Pkinase"/>
    <property type="match status" value="1"/>
</dbReference>
<dbReference type="Ensembl" id="ENSDCDT00010019369.1">
    <property type="protein sequence ID" value="ENSDCDP00010018295.1"/>
    <property type="gene ID" value="ENSDCDG00010008086.1"/>
</dbReference>
<dbReference type="InterPro" id="IPR011009">
    <property type="entry name" value="Kinase-like_dom_sf"/>
</dbReference>
<organism evidence="17 18">
    <name type="scientific">Denticeps clupeoides</name>
    <name type="common">denticle herring</name>
    <dbReference type="NCBI Taxonomy" id="299321"/>
    <lineage>
        <taxon>Eukaryota</taxon>
        <taxon>Metazoa</taxon>
        <taxon>Chordata</taxon>
        <taxon>Craniata</taxon>
        <taxon>Vertebrata</taxon>
        <taxon>Euteleostomi</taxon>
        <taxon>Actinopterygii</taxon>
        <taxon>Neopterygii</taxon>
        <taxon>Teleostei</taxon>
        <taxon>Clupei</taxon>
        <taxon>Clupeiformes</taxon>
        <taxon>Denticipitoidei</taxon>
        <taxon>Denticipitidae</taxon>
        <taxon>Denticeps</taxon>
    </lineage>
</organism>
<dbReference type="Proteomes" id="UP000694580">
    <property type="component" value="Chromosome 8"/>
</dbReference>
<evidence type="ECO:0000256" key="9">
    <source>
        <dbReference type="ARBA" id="ARBA00022840"/>
    </source>
</evidence>
<evidence type="ECO:0000259" key="16">
    <source>
        <dbReference type="PROSITE" id="PS50011"/>
    </source>
</evidence>
<dbReference type="PROSITE" id="PS50011">
    <property type="entry name" value="PROTEIN_KINASE_DOM"/>
    <property type="match status" value="1"/>
</dbReference>
<dbReference type="GO" id="GO:0004703">
    <property type="term" value="F:G protein-coupled receptor kinase activity"/>
    <property type="evidence" value="ECO:0007669"/>
    <property type="project" value="TreeGrafter"/>
</dbReference>
<sequence length="529" mass="60600">MCERERERERERQTDAGEKCPRAERQRGSPPPPARPPARAGSDPPGYGKAPAEPPRPPGAPRRCGRCCSDETRARRVLRRARNARCSPAPMFHWGKWKKRMGANSSSKRPVFDEKEDVNFDHFQILRAIGKGSFGKVCIVQKRDTEKMYAMKYMNKQQCIERDEVRNVFRELEILQEIEHVFLVNLWYSFQDEEDMFMVVDLLLGGDLRYHLQQNVQFTEDAIKLYLCEMTLALDYLQSQHIIHRDIKPDNILLDEQGHAHLTDFNIATIIKDGERATALAGTKPYMAPEIFHSFVSGGTGYAFEVDWWSLGVTVFEVLRGWRPYDIHASNSVESLIQLFSTVSVQYSSTWPKDLVSLLRKLLTVNPEHRFSSLAQMQTSPYLSDVNWDAVYEKKMEAGFVPNKGRLHCDPTFELEEMILESRPLHKKKKRLAKNRSRDNSKDSQSENEYLQECLEVVQQEFMIFNREKLKKRQEEGQCEGGAEGEGEGEAEEEVETGGTEDEETEPEPEAEASKLSMCGSVCSSPGSC</sequence>
<feature type="region of interest" description="Disordered" evidence="15">
    <location>
        <begin position="426"/>
        <end position="448"/>
    </location>
</feature>
<feature type="domain" description="Protein kinase" evidence="16">
    <location>
        <begin position="123"/>
        <end position="383"/>
    </location>
</feature>
<evidence type="ECO:0000256" key="2">
    <source>
        <dbReference type="ARBA" id="ARBA00012513"/>
    </source>
</evidence>
<dbReference type="PANTHER" id="PTHR24355">
    <property type="entry name" value="G PROTEIN-COUPLED RECEPTOR KINASE/RIBOSOMAL PROTEIN S6 KINASE"/>
    <property type="match status" value="1"/>
</dbReference>
<dbReference type="InterPro" id="IPR008271">
    <property type="entry name" value="Ser/Thr_kinase_AS"/>
</dbReference>
<evidence type="ECO:0000256" key="14">
    <source>
        <dbReference type="PROSITE-ProRule" id="PRU10141"/>
    </source>
</evidence>
<keyword evidence="9 14" id="KW-0067">ATP-binding</keyword>
<gene>
    <name evidence="17" type="primary">STK32C</name>
</gene>
<comment type="cofactor">
    <cofactor evidence="1">
        <name>Mg(2+)</name>
        <dbReference type="ChEBI" id="CHEBI:18420"/>
    </cofactor>
</comment>
<feature type="compositionally biased region" description="Acidic residues" evidence="15">
    <location>
        <begin position="483"/>
        <end position="511"/>
    </location>
</feature>
<evidence type="ECO:0000256" key="3">
    <source>
        <dbReference type="ARBA" id="ARBA00022527"/>
    </source>
</evidence>
<dbReference type="PANTHER" id="PTHR24355:SF32">
    <property type="entry name" value="SERINE_THREONINE KINASE 32C"/>
    <property type="match status" value="1"/>
</dbReference>
<dbReference type="SUPFAM" id="SSF56112">
    <property type="entry name" value="Protein kinase-like (PK-like)"/>
    <property type="match status" value="1"/>
</dbReference>
<evidence type="ECO:0000256" key="12">
    <source>
        <dbReference type="ARBA" id="ARBA00048679"/>
    </source>
</evidence>
<feature type="compositionally biased region" description="Basic residues" evidence="15">
    <location>
        <begin position="426"/>
        <end position="435"/>
    </location>
</feature>
<reference evidence="17" key="3">
    <citation type="submission" date="2025-09" db="UniProtKB">
        <authorList>
            <consortium name="Ensembl"/>
        </authorList>
    </citation>
    <scope>IDENTIFICATION</scope>
</reference>
<evidence type="ECO:0000256" key="1">
    <source>
        <dbReference type="ARBA" id="ARBA00001946"/>
    </source>
</evidence>
<protein>
    <recommendedName>
        <fullName evidence="13">Serine/threonine-protein kinase 32C</fullName>
        <ecNumber evidence="2">2.7.11.1</ecNumber>
    </recommendedName>
</protein>
<dbReference type="EC" id="2.7.11.1" evidence="2"/>
<dbReference type="Gene3D" id="1.10.510.10">
    <property type="entry name" value="Transferase(Phosphotransferase) domain 1"/>
    <property type="match status" value="1"/>
</dbReference>
<evidence type="ECO:0000256" key="15">
    <source>
        <dbReference type="SAM" id="MobiDB-lite"/>
    </source>
</evidence>
<dbReference type="PROSITE" id="PS00108">
    <property type="entry name" value="PROTEIN_KINASE_ST"/>
    <property type="match status" value="1"/>
</dbReference>
<keyword evidence="3" id="KW-0723">Serine/threonine-protein kinase</keyword>
<dbReference type="FunFam" id="3.30.200.20:FF:000347">
    <property type="entry name" value="serine/threonine-protein kinase 32A isoform X2"/>
    <property type="match status" value="1"/>
</dbReference>
<dbReference type="GO" id="GO:0007186">
    <property type="term" value="P:G protein-coupled receptor signaling pathway"/>
    <property type="evidence" value="ECO:0007669"/>
    <property type="project" value="TreeGrafter"/>
</dbReference>
<evidence type="ECO:0000256" key="6">
    <source>
        <dbReference type="ARBA" id="ARBA00022723"/>
    </source>
</evidence>
<dbReference type="SMART" id="SM00220">
    <property type="entry name" value="S_TKc"/>
    <property type="match status" value="1"/>
</dbReference>
<evidence type="ECO:0000256" key="5">
    <source>
        <dbReference type="ARBA" id="ARBA00022679"/>
    </source>
</evidence>
<dbReference type="GO" id="GO:0009966">
    <property type="term" value="P:regulation of signal transduction"/>
    <property type="evidence" value="ECO:0007669"/>
    <property type="project" value="TreeGrafter"/>
</dbReference>
<feature type="compositionally biased region" description="Low complexity" evidence="15">
    <location>
        <begin position="37"/>
        <end position="51"/>
    </location>
</feature>
<feature type="compositionally biased region" description="Basic and acidic residues" evidence="15">
    <location>
        <begin position="1"/>
        <end position="27"/>
    </location>
</feature>
<dbReference type="GeneID" id="114795924"/>
<dbReference type="GO" id="GO:0001664">
    <property type="term" value="F:G protein-coupled receptor binding"/>
    <property type="evidence" value="ECO:0007669"/>
    <property type="project" value="TreeGrafter"/>
</dbReference>
<reference evidence="17" key="2">
    <citation type="submission" date="2025-08" db="UniProtKB">
        <authorList>
            <consortium name="Ensembl"/>
        </authorList>
    </citation>
    <scope>IDENTIFICATION</scope>
</reference>
<keyword evidence="6" id="KW-0479">Metal-binding</keyword>
<dbReference type="AlphaFoldDB" id="A0AAY4BBS3"/>
<dbReference type="CDD" id="cd05578">
    <property type="entry name" value="STKc_Yank1"/>
    <property type="match status" value="1"/>
</dbReference>
<comment type="catalytic activity">
    <reaction evidence="12">
        <text>L-seryl-[protein] + ATP = O-phospho-L-seryl-[protein] + ADP + H(+)</text>
        <dbReference type="Rhea" id="RHEA:17989"/>
        <dbReference type="Rhea" id="RHEA-COMP:9863"/>
        <dbReference type="Rhea" id="RHEA-COMP:11604"/>
        <dbReference type="ChEBI" id="CHEBI:15378"/>
        <dbReference type="ChEBI" id="CHEBI:29999"/>
        <dbReference type="ChEBI" id="CHEBI:30616"/>
        <dbReference type="ChEBI" id="CHEBI:83421"/>
        <dbReference type="ChEBI" id="CHEBI:456216"/>
        <dbReference type="EC" id="2.7.11.1"/>
    </reaction>
</comment>
<feature type="binding site" evidence="14">
    <location>
        <position position="152"/>
    </location>
    <ligand>
        <name>ATP</name>
        <dbReference type="ChEBI" id="CHEBI:30616"/>
    </ligand>
</feature>
<dbReference type="Gene3D" id="3.30.200.20">
    <property type="entry name" value="Phosphorylase Kinase, domain 1"/>
    <property type="match status" value="2"/>
</dbReference>
<dbReference type="GO" id="GO:0046872">
    <property type="term" value="F:metal ion binding"/>
    <property type="evidence" value="ECO:0007669"/>
    <property type="project" value="UniProtKB-KW"/>
</dbReference>
<keyword evidence="10" id="KW-0460">Magnesium</keyword>
<dbReference type="GO" id="GO:0005524">
    <property type="term" value="F:ATP binding"/>
    <property type="evidence" value="ECO:0007669"/>
    <property type="project" value="UniProtKB-UniRule"/>
</dbReference>
<name>A0AAY4BBS3_9TELE</name>
<accession>A0AAY4BBS3</accession>
<keyword evidence="5" id="KW-0808">Transferase</keyword>
<evidence type="ECO:0000256" key="13">
    <source>
        <dbReference type="ARBA" id="ARBA00069874"/>
    </source>
</evidence>
<reference evidence="17 18" key="1">
    <citation type="submission" date="2020-06" db="EMBL/GenBank/DDBJ databases">
        <authorList>
            <consortium name="Wellcome Sanger Institute Data Sharing"/>
        </authorList>
    </citation>
    <scope>NUCLEOTIDE SEQUENCE [LARGE SCALE GENOMIC DNA]</scope>
</reference>
<dbReference type="RefSeq" id="XP_028845496.1">
    <property type="nucleotide sequence ID" value="XM_028989663.1"/>
</dbReference>
<dbReference type="GeneTree" id="ENSGT00940000160573"/>
<feature type="region of interest" description="Disordered" evidence="15">
    <location>
        <begin position="471"/>
        <end position="529"/>
    </location>
</feature>
<evidence type="ECO:0000313" key="18">
    <source>
        <dbReference type="Proteomes" id="UP000694580"/>
    </source>
</evidence>